<dbReference type="PANTHER" id="PTHR37207">
    <property type="entry name" value="OS09G0446000 PROTEIN"/>
    <property type="match status" value="1"/>
</dbReference>
<dbReference type="AlphaFoldDB" id="A0A3S3NQJ0"/>
<evidence type="ECO:0000313" key="3">
    <source>
        <dbReference type="Proteomes" id="UP000283530"/>
    </source>
</evidence>
<evidence type="ECO:0000256" key="1">
    <source>
        <dbReference type="SAM" id="MobiDB-lite"/>
    </source>
</evidence>
<protein>
    <submittedName>
        <fullName evidence="2">Uncharacterized protein</fullName>
    </submittedName>
</protein>
<feature type="compositionally biased region" description="Polar residues" evidence="1">
    <location>
        <begin position="60"/>
        <end position="70"/>
    </location>
</feature>
<organism evidence="2 3">
    <name type="scientific">Cinnamomum micranthum f. kanehirae</name>
    <dbReference type="NCBI Taxonomy" id="337451"/>
    <lineage>
        <taxon>Eukaryota</taxon>
        <taxon>Viridiplantae</taxon>
        <taxon>Streptophyta</taxon>
        <taxon>Embryophyta</taxon>
        <taxon>Tracheophyta</taxon>
        <taxon>Spermatophyta</taxon>
        <taxon>Magnoliopsida</taxon>
        <taxon>Magnoliidae</taxon>
        <taxon>Laurales</taxon>
        <taxon>Lauraceae</taxon>
        <taxon>Cinnamomum</taxon>
    </lineage>
</organism>
<proteinExistence type="predicted"/>
<dbReference type="EMBL" id="QPKB01000001">
    <property type="protein sequence ID" value="RWR73234.1"/>
    <property type="molecule type" value="Genomic_DNA"/>
</dbReference>
<accession>A0A3S3NQJ0</accession>
<evidence type="ECO:0000313" key="2">
    <source>
        <dbReference type="EMBL" id="RWR73234.1"/>
    </source>
</evidence>
<keyword evidence="3" id="KW-1185">Reference proteome</keyword>
<name>A0A3S3NQJ0_9MAGN</name>
<feature type="compositionally biased region" description="Basic and acidic residues" evidence="1">
    <location>
        <begin position="1"/>
        <end position="31"/>
    </location>
</feature>
<gene>
    <name evidence="2" type="ORF">CKAN_00149400</name>
</gene>
<feature type="region of interest" description="Disordered" evidence="1">
    <location>
        <begin position="1"/>
        <end position="70"/>
    </location>
</feature>
<sequence>MEKKYSEGDESQAKRQRDRKPPFRLAQDDTKPPLQDPIVQSDPIDSEQAVLRLPPFTKPQKLNSGNSSFL</sequence>
<dbReference type="Proteomes" id="UP000283530">
    <property type="component" value="Unassembled WGS sequence"/>
</dbReference>
<reference evidence="2 3" key="1">
    <citation type="journal article" date="2019" name="Nat. Plants">
        <title>Stout camphor tree genome fills gaps in understanding of flowering plant genome evolution.</title>
        <authorList>
            <person name="Chaw S.M."/>
            <person name="Liu Y.C."/>
            <person name="Wu Y.W."/>
            <person name="Wang H.Y."/>
            <person name="Lin C.I."/>
            <person name="Wu C.S."/>
            <person name="Ke H.M."/>
            <person name="Chang L.Y."/>
            <person name="Hsu C.Y."/>
            <person name="Yang H.T."/>
            <person name="Sudianto E."/>
            <person name="Hsu M.H."/>
            <person name="Wu K.P."/>
            <person name="Wang L.N."/>
            <person name="Leebens-Mack J.H."/>
            <person name="Tsai I.J."/>
        </authorList>
    </citation>
    <scope>NUCLEOTIDE SEQUENCE [LARGE SCALE GENOMIC DNA]</scope>
    <source>
        <strain evidence="3">cv. Chaw 1501</strain>
        <tissue evidence="2">Young leaves</tissue>
    </source>
</reference>
<dbReference type="OrthoDB" id="1914154at2759"/>
<dbReference type="PANTHER" id="PTHR37207:SF1">
    <property type="entry name" value="OS09G0446000 PROTEIN"/>
    <property type="match status" value="1"/>
</dbReference>
<comment type="caution">
    <text evidence="2">The sequence shown here is derived from an EMBL/GenBank/DDBJ whole genome shotgun (WGS) entry which is preliminary data.</text>
</comment>